<dbReference type="PANTHER" id="PTHR30193:SF37">
    <property type="entry name" value="INNER MEMBRANE ABC TRANSPORTER PERMEASE PROTEIN YCJO"/>
    <property type="match status" value="1"/>
</dbReference>
<dbReference type="InterPro" id="IPR000515">
    <property type="entry name" value="MetI-like"/>
</dbReference>
<dbReference type="Pfam" id="PF00528">
    <property type="entry name" value="BPD_transp_1"/>
    <property type="match status" value="1"/>
</dbReference>
<feature type="domain" description="ABC transmembrane type-1" evidence="8">
    <location>
        <begin position="76"/>
        <end position="287"/>
    </location>
</feature>
<evidence type="ECO:0000259" key="8">
    <source>
        <dbReference type="PROSITE" id="PS50928"/>
    </source>
</evidence>
<evidence type="ECO:0000256" key="5">
    <source>
        <dbReference type="ARBA" id="ARBA00022989"/>
    </source>
</evidence>
<dbReference type="KEGG" id="cbol:CGC65_04475"/>
<keyword evidence="2 7" id="KW-0813">Transport</keyword>
<evidence type="ECO:0000313" key="9">
    <source>
        <dbReference type="EMBL" id="RGV78709.1"/>
    </source>
</evidence>
<sequence>MHLTAKKEKTIRRIINYVVFMGPAVLLFVVIGLIPFFYEIWYSFTNWDGIHANYQFVGLKNYIDVLTNDPKYWHAMWFTIKFAFCVLIFSNVLGFIWAYGLSKAIPFRNVMRAGFYIPRIVGGVVLGFLWRFIITELFPVIGEATGIGWFSQSWFQTEASSFWAMVIVMTWSMAGYMMIIYVAGLTSISSDYVEAATIDGAKSSHVLRYIILPLLMPSVTQCLFLSMVNSLKVYDLNISLTNGNPFRLSEAVTMNVYQTAFSSNLMGYGSAKALLLVLVIAGVSLIQVAITSSKEVEL</sequence>
<comment type="caution">
    <text evidence="10">The sequence shown here is derived from an EMBL/GenBank/DDBJ whole genome shotgun (WGS) entry which is preliminary data.</text>
</comment>
<feature type="transmembrane region" description="Helical" evidence="7">
    <location>
        <begin position="273"/>
        <end position="290"/>
    </location>
</feature>
<dbReference type="AlphaFoldDB" id="A0A414B1G1"/>
<evidence type="ECO:0000256" key="3">
    <source>
        <dbReference type="ARBA" id="ARBA00022475"/>
    </source>
</evidence>
<gene>
    <name evidence="10" type="ORF">DW839_01530</name>
    <name evidence="9" type="ORF">DWW02_02965</name>
</gene>
<evidence type="ECO:0000256" key="2">
    <source>
        <dbReference type="ARBA" id="ARBA00022448"/>
    </source>
</evidence>
<dbReference type="GO" id="GO:0005886">
    <property type="term" value="C:plasma membrane"/>
    <property type="evidence" value="ECO:0007669"/>
    <property type="project" value="UniProtKB-SubCell"/>
</dbReference>
<keyword evidence="5 7" id="KW-1133">Transmembrane helix</keyword>
<reference evidence="11 12" key="1">
    <citation type="submission" date="2018-08" db="EMBL/GenBank/DDBJ databases">
        <title>A genome reference for cultivated species of the human gut microbiota.</title>
        <authorList>
            <person name="Zou Y."/>
            <person name="Xue W."/>
            <person name="Luo G."/>
        </authorList>
    </citation>
    <scope>NUCLEOTIDE SEQUENCE [LARGE SCALE GENOMIC DNA]</scope>
    <source>
        <strain evidence="9 12">AF14-18</strain>
        <strain evidence="10 11">AM35-14</strain>
    </source>
</reference>
<keyword evidence="4 7" id="KW-0812">Transmembrane</keyword>
<comment type="similarity">
    <text evidence="7">Belongs to the binding-protein-dependent transport system permease family.</text>
</comment>
<comment type="subcellular location">
    <subcellularLocation>
        <location evidence="1 7">Cell membrane</location>
        <topology evidence="1 7">Multi-pass membrane protein</topology>
    </subcellularLocation>
</comment>
<keyword evidence="3" id="KW-1003">Cell membrane</keyword>
<evidence type="ECO:0000256" key="4">
    <source>
        <dbReference type="ARBA" id="ARBA00022692"/>
    </source>
</evidence>
<evidence type="ECO:0000256" key="1">
    <source>
        <dbReference type="ARBA" id="ARBA00004651"/>
    </source>
</evidence>
<feature type="transmembrane region" description="Helical" evidence="7">
    <location>
        <begin position="162"/>
        <end position="185"/>
    </location>
</feature>
<evidence type="ECO:0000256" key="6">
    <source>
        <dbReference type="ARBA" id="ARBA00023136"/>
    </source>
</evidence>
<dbReference type="InterPro" id="IPR035906">
    <property type="entry name" value="MetI-like_sf"/>
</dbReference>
<dbReference type="CDD" id="cd06261">
    <property type="entry name" value="TM_PBP2"/>
    <property type="match status" value="1"/>
</dbReference>
<protein>
    <submittedName>
        <fullName evidence="10">Sugar ABC transporter permease</fullName>
    </submittedName>
</protein>
<evidence type="ECO:0000256" key="7">
    <source>
        <dbReference type="RuleBase" id="RU363032"/>
    </source>
</evidence>
<dbReference type="Proteomes" id="UP000284543">
    <property type="component" value="Unassembled WGS sequence"/>
</dbReference>
<dbReference type="PANTHER" id="PTHR30193">
    <property type="entry name" value="ABC TRANSPORTER PERMEASE PROTEIN"/>
    <property type="match status" value="1"/>
</dbReference>
<feature type="transmembrane region" description="Helical" evidence="7">
    <location>
        <begin position="75"/>
        <end position="99"/>
    </location>
</feature>
<dbReference type="RefSeq" id="WP_002568120.1">
    <property type="nucleotide sequence ID" value="NZ_CABKUK010000002.1"/>
</dbReference>
<evidence type="ECO:0000313" key="11">
    <source>
        <dbReference type="Proteomes" id="UP000283975"/>
    </source>
</evidence>
<dbReference type="Proteomes" id="UP000283975">
    <property type="component" value="Unassembled WGS sequence"/>
</dbReference>
<accession>A0A414B1G1</accession>
<evidence type="ECO:0000313" key="12">
    <source>
        <dbReference type="Proteomes" id="UP000284543"/>
    </source>
</evidence>
<feature type="transmembrane region" description="Helical" evidence="7">
    <location>
        <begin position="206"/>
        <end position="228"/>
    </location>
</feature>
<name>A0A414B1G1_9FIRM</name>
<dbReference type="PROSITE" id="PS50928">
    <property type="entry name" value="ABC_TM1"/>
    <property type="match status" value="1"/>
</dbReference>
<dbReference type="EMBL" id="QRZM01000001">
    <property type="protein sequence ID" value="RGV78709.1"/>
    <property type="molecule type" value="Genomic_DNA"/>
</dbReference>
<dbReference type="SUPFAM" id="SSF161098">
    <property type="entry name" value="MetI-like"/>
    <property type="match status" value="1"/>
</dbReference>
<dbReference type="EMBL" id="QSHZ01000001">
    <property type="protein sequence ID" value="RHC59041.1"/>
    <property type="molecule type" value="Genomic_DNA"/>
</dbReference>
<feature type="transmembrane region" description="Helical" evidence="7">
    <location>
        <begin position="14"/>
        <end position="38"/>
    </location>
</feature>
<dbReference type="GO" id="GO:0055085">
    <property type="term" value="P:transmembrane transport"/>
    <property type="evidence" value="ECO:0007669"/>
    <property type="project" value="InterPro"/>
</dbReference>
<keyword evidence="6 7" id="KW-0472">Membrane</keyword>
<evidence type="ECO:0000313" key="10">
    <source>
        <dbReference type="EMBL" id="RHC59041.1"/>
    </source>
</evidence>
<feature type="transmembrane region" description="Helical" evidence="7">
    <location>
        <begin position="120"/>
        <end position="142"/>
    </location>
</feature>
<proteinExistence type="inferred from homology"/>
<organism evidence="10 11">
    <name type="scientific">Enterocloster bolteae</name>
    <dbReference type="NCBI Taxonomy" id="208479"/>
    <lineage>
        <taxon>Bacteria</taxon>
        <taxon>Bacillati</taxon>
        <taxon>Bacillota</taxon>
        <taxon>Clostridia</taxon>
        <taxon>Lachnospirales</taxon>
        <taxon>Lachnospiraceae</taxon>
        <taxon>Enterocloster</taxon>
    </lineage>
</organism>
<dbReference type="Gene3D" id="1.10.3720.10">
    <property type="entry name" value="MetI-like"/>
    <property type="match status" value="1"/>
</dbReference>
<dbReference type="InterPro" id="IPR051393">
    <property type="entry name" value="ABC_transporter_permease"/>
</dbReference>